<protein>
    <submittedName>
        <fullName evidence="1">Uncharacterized protein</fullName>
    </submittedName>
</protein>
<proteinExistence type="predicted"/>
<sequence length="474" mass="55464">MLKVRKNSSTRLFASNVNKFLWQFPDLKYNGIQVVCTVCDKTLLCWNTQMCKKHVNTAAHKFKKTGEKPYVTFICDLIFMFSASNVPFVKIRQVHFRRFWKKYNSKLKLPSLTTLQRHLPAVREKIENDIKSSIKNKRIWLTIDVNTDSKNKSVLSILVRTLDSQGPSQPYLLAVKRLQQCTGEVIINLIVRTLQKFKIVPKQVLMIVTDSTPVMLYTGYLFKSIRPHLLHITCLLHALYLVTDEIRKCYPNVDEFITQTKAFLKSPKHIQQFFSQYPDIAELPQPNILRWGSWLEIAFYYFEHFEKIKLLILQPDTKVEIAIKQSQKPFLYSQLAADLRYIYNYLPIADAIKKLQNTSLSLPQSLEIINNVQIVLQTLNDEKSVRIREEFNTVLSENLDFIRLQQIYSNGGSRDPFDKFKDHFNYANITSLDVERSLSLYKQIFSPQRTRLKETTVETYAMLQVFSRAHPNCL</sequence>
<evidence type="ECO:0000313" key="1">
    <source>
        <dbReference type="EMBL" id="KAI4454504.1"/>
    </source>
</evidence>
<organism evidence="1 2">
    <name type="scientific">Holotrichia oblita</name>
    <name type="common">Chafer beetle</name>
    <dbReference type="NCBI Taxonomy" id="644536"/>
    <lineage>
        <taxon>Eukaryota</taxon>
        <taxon>Metazoa</taxon>
        <taxon>Ecdysozoa</taxon>
        <taxon>Arthropoda</taxon>
        <taxon>Hexapoda</taxon>
        <taxon>Insecta</taxon>
        <taxon>Pterygota</taxon>
        <taxon>Neoptera</taxon>
        <taxon>Endopterygota</taxon>
        <taxon>Coleoptera</taxon>
        <taxon>Polyphaga</taxon>
        <taxon>Scarabaeiformia</taxon>
        <taxon>Scarabaeidae</taxon>
        <taxon>Melolonthinae</taxon>
        <taxon>Holotrichia</taxon>
    </lineage>
</organism>
<keyword evidence="2" id="KW-1185">Reference proteome</keyword>
<comment type="caution">
    <text evidence="1">The sequence shown here is derived from an EMBL/GenBank/DDBJ whole genome shotgun (WGS) entry which is preliminary data.</text>
</comment>
<name>A0ACB9SKI6_HOLOL</name>
<dbReference type="Proteomes" id="UP001056778">
    <property type="component" value="Chromosome 9"/>
</dbReference>
<reference evidence="1" key="1">
    <citation type="submission" date="2022-04" db="EMBL/GenBank/DDBJ databases">
        <title>Chromosome-scale genome assembly of Holotrichia oblita Faldermann.</title>
        <authorList>
            <person name="Rongchong L."/>
        </authorList>
    </citation>
    <scope>NUCLEOTIDE SEQUENCE</scope>
    <source>
        <strain evidence="1">81SQS9</strain>
    </source>
</reference>
<evidence type="ECO:0000313" key="2">
    <source>
        <dbReference type="Proteomes" id="UP001056778"/>
    </source>
</evidence>
<accession>A0ACB9SKI6</accession>
<dbReference type="EMBL" id="CM043023">
    <property type="protein sequence ID" value="KAI4454504.1"/>
    <property type="molecule type" value="Genomic_DNA"/>
</dbReference>
<gene>
    <name evidence="1" type="ORF">MML48_9g00009091</name>
</gene>